<feature type="signal peptide" evidence="2">
    <location>
        <begin position="1"/>
        <end position="19"/>
    </location>
</feature>
<evidence type="ECO:0000256" key="2">
    <source>
        <dbReference type="SAM" id="SignalP"/>
    </source>
</evidence>
<gene>
    <name evidence="3" type="ORF">CR532_02065</name>
</gene>
<keyword evidence="2" id="KW-0732">Signal</keyword>
<dbReference type="InterPro" id="IPR016489">
    <property type="entry name" value="BAPKO_0422-like"/>
</dbReference>
<dbReference type="Proteomes" id="UP000244655">
    <property type="component" value="Chromosome"/>
</dbReference>
<dbReference type="Pfam" id="PF13161">
    <property type="entry name" value="DUF3996"/>
    <property type="match status" value="1"/>
</dbReference>
<evidence type="ECO:0008006" key="5">
    <source>
        <dbReference type="Google" id="ProtNLM"/>
    </source>
</evidence>
<proteinExistence type="predicted"/>
<reference evidence="3 4" key="1">
    <citation type="submission" date="2018-01" db="EMBL/GenBank/DDBJ databases">
        <title>Genome sequence of Borrelia tachyglossi.</title>
        <authorList>
            <person name="Gofton A.W."/>
        </authorList>
    </citation>
    <scope>NUCLEOTIDE SEQUENCE [LARGE SCALE GENOMIC DNA]</scope>
    <source>
        <strain evidence="3 4">Bc-F10-1268</strain>
    </source>
</reference>
<evidence type="ECO:0000313" key="3">
    <source>
        <dbReference type="EMBL" id="AWG42781.1"/>
    </source>
</evidence>
<dbReference type="EMBL" id="CP025785">
    <property type="protein sequence ID" value="AWG42781.1"/>
    <property type="molecule type" value="Genomic_DNA"/>
</dbReference>
<protein>
    <recommendedName>
        <fullName evidence="5">DUF3996 domain-containing protein</fullName>
    </recommendedName>
</protein>
<dbReference type="RefSeq" id="WP_108729181.1">
    <property type="nucleotide sequence ID" value="NZ_CP025785.1"/>
</dbReference>
<organism evidence="3 4">
    <name type="scientific">Candidatus Borreliella tachyglossi</name>
    <dbReference type="NCBI Taxonomy" id="1964448"/>
    <lineage>
        <taxon>Bacteria</taxon>
        <taxon>Pseudomonadati</taxon>
        <taxon>Spirochaetota</taxon>
        <taxon>Spirochaetia</taxon>
        <taxon>Spirochaetales</taxon>
        <taxon>Borreliaceae</taxon>
        <taxon>Borreliella</taxon>
    </lineage>
</organism>
<name>A0A2S1LWX3_9SPIR</name>
<accession>A0A2S1LWX3</accession>
<sequence length="200" mass="21795">MKILLKVTMILSLASLSIAKEVDPLNLDKILVEKENLNKLFGIGFGIGNPITNIILSFPYVDIDFGYGGFNGLHPNNFTPYLIFGIDVLFREELYHNIIMTGGVGVGIDWSPVKSTDSGPAGAPEEKGDNKEGEFLSPASNNRLGIVLRLPISLEYSFLKNLVIGFKGMATIGGTMLISPITFEGARFGFFGIAFIKIYI</sequence>
<keyword evidence="4" id="KW-1185">Reference proteome</keyword>
<evidence type="ECO:0000313" key="4">
    <source>
        <dbReference type="Proteomes" id="UP000244655"/>
    </source>
</evidence>
<feature type="chain" id="PRO_5015745453" description="DUF3996 domain-containing protein" evidence="2">
    <location>
        <begin position="20"/>
        <end position="200"/>
    </location>
</feature>
<evidence type="ECO:0000256" key="1">
    <source>
        <dbReference type="SAM" id="MobiDB-lite"/>
    </source>
</evidence>
<dbReference type="OrthoDB" id="350630at2"/>
<dbReference type="AlphaFoldDB" id="A0A2S1LWX3"/>
<feature type="compositionally biased region" description="Basic and acidic residues" evidence="1">
    <location>
        <begin position="124"/>
        <end position="134"/>
    </location>
</feature>
<feature type="region of interest" description="Disordered" evidence="1">
    <location>
        <begin position="115"/>
        <end position="136"/>
    </location>
</feature>